<dbReference type="GeneID" id="25910974"/>
<protein>
    <submittedName>
        <fullName evidence="2">Uncharacterized protein</fullName>
    </submittedName>
</protein>
<feature type="region of interest" description="Disordered" evidence="1">
    <location>
        <begin position="213"/>
        <end position="236"/>
    </location>
</feature>
<reference evidence="2 3" key="1">
    <citation type="submission" date="2011-02" db="EMBL/GenBank/DDBJ databases">
        <title>The Genome Sequence of Sphaeroforma arctica JP610.</title>
        <authorList>
            <consortium name="The Broad Institute Genome Sequencing Platform"/>
            <person name="Russ C."/>
            <person name="Cuomo C."/>
            <person name="Young S.K."/>
            <person name="Zeng Q."/>
            <person name="Gargeya S."/>
            <person name="Alvarado L."/>
            <person name="Berlin A."/>
            <person name="Chapman S.B."/>
            <person name="Chen Z."/>
            <person name="Freedman E."/>
            <person name="Gellesch M."/>
            <person name="Goldberg J."/>
            <person name="Griggs A."/>
            <person name="Gujja S."/>
            <person name="Heilman E."/>
            <person name="Heiman D."/>
            <person name="Howarth C."/>
            <person name="Mehta T."/>
            <person name="Neiman D."/>
            <person name="Pearson M."/>
            <person name="Roberts A."/>
            <person name="Saif S."/>
            <person name="Shea T."/>
            <person name="Shenoy N."/>
            <person name="Sisk P."/>
            <person name="Stolte C."/>
            <person name="Sykes S."/>
            <person name="White J."/>
            <person name="Yandava C."/>
            <person name="Burger G."/>
            <person name="Gray M.W."/>
            <person name="Holland P.W.H."/>
            <person name="King N."/>
            <person name="Lang F.B.F."/>
            <person name="Roger A.J."/>
            <person name="Ruiz-Trillo I."/>
            <person name="Haas B."/>
            <person name="Nusbaum C."/>
            <person name="Birren B."/>
        </authorList>
    </citation>
    <scope>NUCLEOTIDE SEQUENCE [LARGE SCALE GENOMIC DNA]</scope>
    <source>
        <strain evidence="2 3">JP610</strain>
    </source>
</reference>
<name>A0A0L0FKU1_9EUKA</name>
<sequence>MTKEMLASYVSNAEVEDIGIDKDTLGHIAVMDCTQSKNKAGLQVITAYLRKAKNEVDNCRCLEFTGTVLPEVGFKSRLQLSLPVGTQVSMRHYSNIIAALLTSQLRGQPAHLPQLTNSKGEFSAFVDFDGSPYGSTKLISNGVEVPFVSLDQVKGRRVRVAIDVKGLQWVVPRDYDPTNPADVRMYGNFKIAVTSIEILVKKSPSSLAAEALGVFSDETMSDSDDEDVEDPEDDDM</sequence>
<proteinExistence type="predicted"/>
<evidence type="ECO:0000256" key="1">
    <source>
        <dbReference type="SAM" id="MobiDB-lite"/>
    </source>
</evidence>
<organism evidence="2 3">
    <name type="scientific">Sphaeroforma arctica JP610</name>
    <dbReference type="NCBI Taxonomy" id="667725"/>
    <lineage>
        <taxon>Eukaryota</taxon>
        <taxon>Ichthyosporea</taxon>
        <taxon>Ichthyophonida</taxon>
        <taxon>Sphaeroforma</taxon>
    </lineage>
</organism>
<evidence type="ECO:0000313" key="3">
    <source>
        <dbReference type="Proteomes" id="UP000054560"/>
    </source>
</evidence>
<keyword evidence="3" id="KW-1185">Reference proteome</keyword>
<evidence type="ECO:0000313" key="2">
    <source>
        <dbReference type="EMBL" id="KNC77066.1"/>
    </source>
</evidence>
<accession>A0A0L0FKU1</accession>
<dbReference type="Proteomes" id="UP000054560">
    <property type="component" value="Unassembled WGS sequence"/>
</dbReference>
<dbReference type="RefSeq" id="XP_014150968.1">
    <property type="nucleotide sequence ID" value="XM_014295493.1"/>
</dbReference>
<feature type="non-terminal residue" evidence="2">
    <location>
        <position position="236"/>
    </location>
</feature>
<dbReference type="AlphaFoldDB" id="A0A0L0FKU1"/>
<dbReference type="EMBL" id="KQ242857">
    <property type="protein sequence ID" value="KNC77066.1"/>
    <property type="molecule type" value="Genomic_DNA"/>
</dbReference>
<feature type="compositionally biased region" description="Acidic residues" evidence="1">
    <location>
        <begin position="219"/>
        <end position="236"/>
    </location>
</feature>
<gene>
    <name evidence="2" type="ORF">SARC_10470</name>
</gene>